<evidence type="ECO:0000313" key="2">
    <source>
        <dbReference type="Proteomes" id="UP001054945"/>
    </source>
</evidence>
<protein>
    <recommendedName>
        <fullName evidence="3">Ycf15</fullName>
    </recommendedName>
</protein>
<feature type="non-terminal residue" evidence="1">
    <location>
        <position position="66"/>
    </location>
</feature>
<accession>A0AAV4QLL3</accession>
<dbReference type="EMBL" id="BPLR01006507">
    <property type="protein sequence ID" value="GIY10320.1"/>
    <property type="molecule type" value="Genomic_DNA"/>
</dbReference>
<evidence type="ECO:0008006" key="3">
    <source>
        <dbReference type="Google" id="ProtNLM"/>
    </source>
</evidence>
<gene>
    <name evidence="1" type="ORF">CEXT_196151</name>
</gene>
<reference evidence="1 2" key="1">
    <citation type="submission" date="2021-06" db="EMBL/GenBank/DDBJ databases">
        <title>Caerostris extrusa draft genome.</title>
        <authorList>
            <person name="Kono N."/>
            <person name="Arakawa K."/>
        </authorList>
    </citation>
    <scope>NUCLEOTIDE SEQUENCE [LARGE SCALE GENOMIC DNA]</scope>
</reference>
<organism evidence="1 2">
    <name type="scientific">Caerostris extrusa</name>
    <name type="common">Bark spider</name>
    <name type="synonym">Caerostris bankana</name>
    <dbReference type="NCBI Taxonomy" id="172846"/>
    <lineage>
        <taxon>Eukaryota</taxon>
        <taxon>Metazoa</taxon>
        <taxon>Ecdysozoa</taxon>
        <taxon>Arthropoda</taxon>
        <taxon>Chelicerata</taxon>
        <taxon>Arachnida</taxon>
        <taxon>Araneae</taxon>
        <taxon>Araneomorphae</taxon>
        <taxon>Entelegynae</taxon>
        <taxon>Araneoidea</taxon>
        <taxon>Araneidae</taxon>
        <taxon>Caerostris</taxon>
    </lineage>
</organism>
<dbReference type="Proteomes" id="UP001054945">
    <property type="component" value="Unassembled WGS sequence"/>
</dbReference>
<proteinExistence type="predicted"/>
<sequence length="66" mass="7603">MDIPIRVNLNRNQLPIVLSSSKLFLWSNERSLLGIGNMTDISTIWYGEHNIFSVSLRKDCAMAHRE</sequence>
<evidence type="ECO:0000313" key="1">
    <source>
        <dbReference type="EMBL" id="GIY10320.1"/>
    </source>
</evidence>
<keyword evidence="2" id="KW-1185">Reference proteome</keyword>
<name>A0AAV4QLL3_CAEEX</name>
<dbReference type="AlphaFoldDB" id="A0AAV4QLL3"/>
<comment type="caution">
    <text evidence="1">The sequence shown here is derived from an EMBL/GenBank/DDBJ whole genome shotgun (WGS) entry which is preliminary data.</text>
</comment>